<name>A0A507C6Y5_9FUNG</name>
<dbReference type="GeneID" id="42003679"/>
<evidence type="ECO:0000256" key="2">
    <source>
        <dbReference type="SAM" id="MobiDB-lite"/>
    </source>
</evidence>
<gene>
    <name evidence="3" type="ORF">SmJEL517_g02454</name>
</gene>
<evidence type="ECO:0008006" key="5">
    <source>
        <dbReference type="Google" id="ProtNLM"/>
    </source>
</evidence>
<dbReference type="AlphaFoldDB" id="A0A507C6Y5"/>
<evidence type="ECO:0000313" key="4">
    <source>
        <dbReference type="Proteomes" id="UP000319731"/>
    </source>
</evidence>
<sequence length="434" mass="48239">MSPSNRIHVLCGRAFKRPQDLKKHEKLHADGSIDSSDSLRANRPIAQPKRTRKDGTYRGANGLTPPPAMYESSASPYSTGLSSNGTPEHLDLPDLSPYPSSSSHSPAPSDDLMHTNNARWFAEPTQLGDSLKRSYTMDDFVTDIQRKRLTNYNDATADALDRLAIFLQQDSMPVMQQFDPQVLDGTDDFLTQLMTEIGSDEFWNITPDQSLQQQPITKPQSQPPILPAINTRPQSTEILYDDFLNFNPVTPTDTVASVAQKYALLEQQVQNQQVQINMQNQMLRQQYTMQPLQAAAPIIIFQPIVYASGPAPSSSSSNTPMPSVTMQVNSLSSDARVTQSMVPGAVFQHMAPSFSSKDRDSSRKASEKVLPVTKQVEALQKPLEELKLNEAKELTTQRATRPIPSKDMRAKHEQVVAKLLEQVRKAKAAQSHKS</sequence>
<feature type="coiled-coil region" evidence="1">
    <location>
        <begin position="255"/>
        <end position="282"/>
    </location>
</feature>
<dbReference type="OrthoDB" id="6155966at2759"/>
<keyword evidence="4" id="KW-1185">Reference proteome</keyword>
<comment type="caution">
    <text evidence="3">The sequence shown here is derived from an EMBL/GenBank/DDBJ whole genome shotgun (WGS) entry which is preliminary data.</text>
</comment>
<accession>A0A507C6Y5</accession>
<feature type="region of interest" description="Disordered" evidence="2">
    <location>
        <begin position="1"/>
        <end position="114"/>
    </location>
</feature>
<reference evidence="3 4" key="1">
    <citation type="journal article" date="2019" name="Sci. Rep.">
        <title>Comparative genomics of chytrid fungi reveal insights into the obligate biotrophic and pathogenic lifestyle of Synchytrium endobioticum.</title>
        <authorList>
            <person name="van de Vossenberg B.T.L.H."/>
            <person name="Warris S."/>
            <person name="Nguyen H.D.T."/>
            <person name="van Gent-Pelzer M.P.E."/>
            <person name="Joly D.L."/>
            <person name="van de Geest H.C."/>
            <person name="Bonants P.J.M."/>
            <person name="Smith D.S."/>
            <person name="Levesque C.A."/>
            <person name="van der Lee T.A.J."/>
        </authorList>
    </citation>
    <scope>NUCLEOTIDE SEQUENCE [LARGE SCALE GENOMIC DNA]</scope>
    <source>
        <strain evidence="3 4">JEL517</strain>
    </source>
</reference>
<dbReference type="EMBL" id="QEAO01000010">
    <property type="protein sequence ID" value="TPX35108.1"/>
    <property type="molecule type" value="Genomic_DNA"/>
</dbReference>
<dbReference type="Proteomes" id="UP000319731">
    <property type="component" value="Unassembled WGS sequence"/>
</dbReference>
<proteinExistence type="predicted"/>
<dbReference type="RefSeq" id="XP_031025693.1">
    <property type="nucleotide sequence ID" value="XM_031168382.1"/>
</dbReference>
<evidence type="ECO:0000256" key="1">
    <source>
        <dbReference type="SAM" id="Coils"/>
    </source>
</evidence>
<feature type="region of interest" description="Disordered" evidence="2">
    <location>
        <begin position="390"/>
        <end position="412"/>
    </location>
</feature>
<feature type="compositionally biased region" description="Low complexity" evidence="2">
    <location>
        <begin position="93"/>
        <end position="110"/>
    </location>
</feature>
<evidence type="ECO:0000313" key="3">
    <source>
        <dbReference type="EMBL" id="TPX35108.1"/>
    </source>
</evidence>
<feature type="compositionally biased region" description="Polar residues" evidence="2">
    <location>
        <begin position="72"/>
        <end position="86"/>
    </location>
</feature>
<keyword evidence="1" id="KW-0175">Coiled coil</keyword>
<protein>
    <recommendedName>
        <fullName evidence="5">C2H2-type domain-containing protein</fullName>
    </recommendedName>
</protein>
<feature type="compositionally biased region" description="Basic and acidic residues" evidence="2">
    <location>
        <begin position="17"/>
        <end position="31"/>
    </location>
</feature>
<organism evidence="3 4">
    <name type="scientific">Synchytrium microbalum</name>
    <dbReference type="NCBI Taxonomy" id="1806994"/>
    <lineage>
        <taxon>Eukaryota</taxon>
        <taxon>Fungi</taxon>
        <taxon>Fungi incertae sedis</taxon>
        <taxon>Chytridiomycota</taxon>
        <taxon>Chytridiomycota incertae sedis</taxon>
        <taxon>Chytridiomycetes</taxon>
        <taxon>Synchytriales</taxon>
        <taxon>Synchytriaceae</taxon>
        <taxon>Synchytrium</taxon>
    </lineage>
</organism>